<sequence>MLEIHVDRVNEESQYIPHTIRNDLRVEDRPAHAARDLPSIRGFIQRDNSLYVCTTKPGEGKPRVLTPNDVVCVSPPTAPQPGFCRRLSPRGWLSSSPWRLARRPIARRQLGSAGTLRPPPPLREPSHACLRVQTAHHHSLNPTGIHAQAPALRAAHLPLRRSLARCGRTRPVDQVETSTTLVTLRCPRGRRSSPGRARVPGHPAEQGPCGTLPSCAQFSTARTGCRDSFPSSCSGTEACTLGHMLGDVDMLTPRLAECILQGTARMTGASSRARRRSRAIVSRGRTSIPARMRMRGRRRMTRAEGTGAARTRCADGRAAVGSFRRCLLL</sequence>
<name>A0ACB8SAH0_9AGAM</name>
<protein>
    <submittedName>
        <fullName evidence="1">Uncharacterized protein</fullName>
    </submittedName>
</protein>
<organism evidence="1 2">
    <name type="scientific">Auriscalpium vulgare</name>
    <dbReference type="NCBI Taxonomy" id="40419"/>
    <lineage>
        <taxon>Eukaryota</taxon>
        <taxon>Fungi</taxon>
        <taxon>Dikarya</taxon>
        <taxon>Basidiomycota</taxon>
        <taxon>Agaricomycotina</taxon>
        <taxon>Agaricomycetes</taxon>
        <taxon>Russulales</taxon>
        <taxon>Auriscalpiaceae</taxon>
        <taxon>Auriscalpium</taxon>
    </lineage>
</organism>
<dbReference type="EMBL" id="MU275842">
    <property type="protein sequence ID" value="KAI0052936.1"/>
    <property type="molecule type" value="Genomic_DNA"/>
</dbReference>
<accession>A0ACB8SAH0</accession>
<keyword evidence="2" id="KW-1185">Reference proteome</keyword>
<comment type="caution">
    <text evidence="1">The sequence shown here is derived from an EMBL/GenBank/DDBJ whole genome shotgun (WGS) entry which is preliminary data.</text>
</comment>
<evidence type="ECO:0000313" key="2">
    <source>
        <dbReference type="Proteomes" id="UP000814033"/>
    </source>
</evidence>
<reference evidence="1" key="2">
    <citation type="journal article" date="2022" name="New Phytol.">
        <title>Evolutionary transition to the ectomycorrhizal habit in the genomes of a hyperdiverse lineage of mushroom-forming fungi.</title>
        <authorList>
            <person name="Looney B."/>
            <person name="Miyauchi S."/>
            <person name="Morin E."/>
            <person name="Drula E."/>
            <person name="Courty P.E."/>
            <person name="Kohler A."/>
            <person name="Kuo A."/>
            <person name="LaButti K."/>
            <person name="Pangilinan J."/>
            <person name="Lipzen A."/>
            <person name="Riley R."/>
            <person name="Andreopoulos W."/>
            <person name="He G."/>
            <person name="Johnson J."/>
            <person name="Nolan M."/>
            <person name="Tritt A."/>
            <person name="Barry K.W."/>
            <person name="Grigoriev I.V."/>
            <person name="Nagy L.G."/>
            <person name="Hibbett D."/>
            <person name="Henrissat B."/>
            <person name="Matheny P.B."/>
            <person name="Labbe J."/>
            <person name="Martin F.M."/>
        </authorList>
    </citation>
    <scope>NUCLEOTIDE SEQUENCE</scope>
    <source>
        <strain evidence="1">FP105234-sp</strain>
    </source>
</reference>
<dbReference type="Proteomes" id="UP000814033">
    <property type="component" value="Unassembled WGS sequence"/>
</dbReference>
<gene>
    <name evidence="1" type="ORF">FA95DRAFT_1045442</name>
</gene>
<proteinExistence type="predicted"/>
<reference evidence="1" key="1">
    <citation type="submission" date="2021-02" db="EMBL/GenBank/DDBJ databases">
        <authorList>
            <consortium name="DOE Joint Genome Institute"/>
            <person name="Ahrendt S."/>
            <person name="Looney B.P."/>
            <person name="Miyauchi S."/>
            <person name="Morin E."/>
            <person name="Drula E."/>
            <person name="Courty P.E."/>
            <person name="Chicoki N."/>
            <person name="Fauchery L."/>
            <person name="Kohler A."/>
            <person name="Kuo A."/>
            <person name="Labutti K."/>
            <person name="Pangilinan J."/>
            <person name="Lipzen A."/>
            <person name="Riley R."/>
            <person name="Andreopoulos W."/>
            <person name="He G."/>
            <person name="Johnson J."/>
            <person name="Barry K.W."/>
            <person name="Grigoriev I.V."/>
            <person name="Nagy L."/>
            <person name="Hibbett D."/>
            <person name="Henrissat B."/>
            <person name="Matheny P.B."/>
            <person name="Labbe J."/>
            <person name="Martin F."/>
        </authorList>
    </citation>
    <scope>NUCLEOTIDE SEQUENCE</scope>
    <source>
        <strain evidence="1">FP105234-sp</strain>
    </source>
</reference>
<evidence type="ECO:0000313" key="1">
    <source>
        <dbReference type="EMBL" id="KAI0052936.1"/>
    </source>
</evidence>